<comment type="catalytic activity">
    <reaction evidence="7">
        <text>NAD(+) + (deoxyribonucleotide)n-3'-hydroxyl + 5'-phospho-(deoxyribonucleotide)m = (deoxyribonucleotide)n+m + AMP + beta-nicotinamide D-nucleotide.</text>
        <dbReference type="EC" id="6.5.1.2"/>
    </reaction>
</comment>
<gene>
    <name evidence="9" type="ORF">C3H57_04390</name>
</gene>
<keyword evidence="4" id="KW-0227">DNA damage</keyword>
<proteinExistence type="predicted"/>
<evidence type="ECO:0000313" key="9">
    <source>
        <dbReference type="EMBL" id="RTJ79615.1"/>
    </source>
</evidence>
<feature type="domain" description="NAD-dependent DNA ligase N-terminal" evidence="8">
    <location>
        <begin position="4"/>
        <end position="407"/>
    </location>
</feature>
<evidence type="ECO:0000259" key="8">
    <source>
        <dbReference type="SMART" id="SM00532"/>
    </source>
</evidence>
<dbReference type="InterPro" id="IPR013840">
    <property type="entry name" value="DNAligase_N"/>
</dbReference>
<dbReference type="EMBL" id="PRBV01000005">
    <property type="protein sequence ID" value="RTJ79615.1"/>
    <property type="molecule type" value="Genomic_DNA"/>
</dbReference>
<dbReference type="Gene3D" id="3.30.470.30">
    <property type="entry name" value="DNA ligase/mRNA capping enzyme"/>
    <property type="match status" value="1"/>
</dbReference>
<dbReference type="GO" id="GO:0003911">
    <property type="term" value="F:DNA ligase (NAD+) activity"/>
    <property type="evidence" value="ECO:0007669"/>
    <property type="project" value="UniProtKB-EC"/>
</dbReference>
<dbReference type="GO" id="GO:0006260">
    <property type="term" value="P:DNA replication"/>
    <property type="evidence" value="ECO:0007669"/>
    <property type="project" value="UniProtKB-KW"/>
</dbReference>
<evidence type="ECO:0000256" key="6">
    <source>
        <dbReference type="ARBA" id="ARBA00023204"/>
    </source>
</evidence>
<sequence length="630" mass="70103">MPNIEHLEKEIVRLAQAYYEGRPEVTDYEFDEMVELLRSVAPDSDVLKRTGWGYEVAEDMKLKHIYPVTGISIKFRTVEEFKKVGVMDTTYHITPKLDGGSVVLYYLKNSNTGEYHYDKAISRGDGTYGVDISETMRRLPSVPERLPGEYFTSTLVAIRGEIVIPCDNTIGISTFRNSAVGFSQLLDSSHLGDKELEQHLFIPYTLLPDVRNRSTTLTVFKSLGFITPNCMEMKGEEFVRFISEGSTDSLAKVRVGDKTYTCPIDGLVLVSDKGDMLAYKLDTDSLETEVVDIEWGMGRTGVYTPVLHVSDITFEDGSTVKRVTGNNISFLRENSIGIGSKIKVIKSGGIIPKVVEVLSKSDTINSPSVCNRCNSPLSEDVTLRCENVNCPGVAESQALFRLMEHCCPKFMSDSILSEFNSFLARQYNTEDLAKAYRLLIYSDNNILKNEKLSEARLALFSQYIANLRSAGSGMTYSVFLQLSNIPGLGETHSMTISNNLRTQGGNLENFLASPETYLDGTNSAVVQNVKKYSRNLIGLRDILHKCNLTYDIQSVSNSDLPKVCLTNLQGSPLTKKQIIDKGSHMYNFEDSVTPETSLVVYCKSGSSKMAKAEKLNIATMHVVDFIQSLS</sequence>
<keyword evidence="6" id="KW-0234">DNA repair</keyword>
<evidence type="ECO:0000256" key="4">
    <source>
        <dbReference type="ARBA" id="ARBA00022763"/>
    </source>
</evidence>
<keyword evidence="3" id="KW-0235">DNA replication</keyword>
<name>A0A431EEC8_CAMJU</name>
<keyword evidence="2" id="KW-0436">Ligase</keyword>
<dbReference type="Pfam" id="PF03120">
    <property type="entry name" value="OB_DNA_ligase"/>
    <property type="match status" value="1"/>
</dbReference>
<dbReference type="SUPFAM" id="SSF50249">
    <property type="entry name" value="Nucleic acid-binding proteins"/>
    <property type="match status" value="1"/>
</dbReference>
<comment type="caution">
    <text evidence="9">The sequence shown here is derived from an EMBL/GenBank/DDBJ whole genome shotgun (WGS) entry which is preliminary data.</text>
</comment>
<evidence type="ECO:0000256" key="3">
    <source>
        <dbReference type="ARBA" id="ARBA00022705"/>
    </source>
</evidence>
<evidence type="ECO:0000256" key="5">
    <source>
        <dbReference type="ARBA" id="ARBA00023027"/>
    </source>
</evidence>
<protein>
    <recommendedName>
        <fullName evidence="1">DNA ligase (NAD(+))</fullName>
        <ecNumber evidence="1">6.5.1.2</ecNumber>
    </recommendedName>
</protein>
<dbReference type="AlphaFoldDB" id="A0A431EEC8"/>
<reference evidence="9 10" key="1">
    <citation type="journal article" date="2019" name="Appl. Environ. Microbiol.">
        <title>Population genetics and characterization of Campylobacter jejuni isolates in western jackdaws and game birds in Finland.</title>
        <authorList>
            <person name="Kovanen S."/>
            <person name="Rossi M."/>
            <person name="Pohja-Mykra M."/>
            <person name="Nieminen T."/>
            <person name="Raunio-Saarnisto M."/>
            <person name="Sauvala M."/>
            <person name="Fredriksson-Ahomaa M."/>
            <person name="Hanninen M.L."/>
            <person name="Kivisto R."/>
        </authorList>
    </citation>
    <scope>NUCLEOTIDE SEQUENCE [LARGE SCALE GENOMIC DNA]</scope>
    <source>
        <strain evidence="9 10">CB313</strain>
    </source>
</reference>
<dbReference type="Proteomes" id="UP000288507">
    <property type="component" value="Unassembled WGS sequence"/>
</dbReference>
<evidence type="ECO:0000256" key="7">
    <source>
        <dbReference type="ARBA" id="ARBA00034005"/>
    </source>
</evidence>
<dbReference type="Pfam" id="PF01653">
    <property type="entry name" value="DNA_ligase_aden"/>
    <property type="match status" value="1"/>
</dbReference>
<dbReference type="Gene3D" id="2.40.50.140">
    <property type="entry name" value="Nucleic acid-binding proteins"/>
    <property type="match status" value="1"/>
</dbReference>
<dbReference type="RefSeq" id="WP_126232174.1">
    <property type="nucleotide sequence ID" value="NZ_PRBV01000005.1"/>
</dbReference>
<evidence type="ECO:0000313" key="10">
    <source>
        <dbReference type="Proteomes" id="UP000288507"/>
    </source>
</evidence>
<dbReference type="InterPro" id="IPR012340">
    <property type="entry name" value="NA-bd_OB-fold"/>
</dbReference>
<dbReference type="GO" id="GO:0006281">
    <property type="term" value="P:DNA repair"/>
    <property type="evidence" value="ECO:0007669"/>
    <property type="project" value="UniProtKB-KW"/>
</dbReference>
<dbReference type="InterPro" id="IPR013839">
    <property type="entry name" value="DNAligase_adenylation"/>
</dbReference>
<accession>A0A431EEC8</accession>
<dbReference type="InterPro" id="IPR004150">
    <property type="entry name" value="NAD_DNA_ligase_OB"/>
</dbReference>
<dbReference type="EC" id="6.5.1.2" evidence="1"/>
<evidence type="ECO:0000256" key="2">
    <source>
        <dbReference type="ARBA" id="ARBA00022598"/>
    </source>
</evidence>
<organism evidence="9 10">
    <name type="scientific">Campylobacter jejuni</name>
    <dbReference type="NCBI Taxonomy" id="197"/>
    <lineage>
        <taxon>Bacteria</taxon>
        <taxon>Pseudomonadati</taxon>
        <taxon>Campylobacterota</taxon>
        <taxon>Epsilonproteobacteria</taxon>
        <taxon>Campylobacterales</taxon>
        <taxon>Campylobacteraceae</taxon>
        <taxon>Campylobacter</taxon>
    </lineage>
</organism>
<keyword evidence="5" id="KW-0520">NAD</keyword>
<evidence type="ECO:0000256" key="1">
    <source>
        <dbReference type="ARBA" id="ARBA00012722"/>
    </source>
</evidence>
<dbReference type="SUPFAM" id="SSF56091">
    <property type="entry name" value="DNA ligase/mRNA capping enzyme, catalytic domain"/>
    <property type="match status" value="1"/>
</dbReference>
<dbReference type="SMART" id="SM00532">
    <property type="entry name" value="LIGANc"/>
    <property type="match status" value="1"/>
</dbReference>